<evidence type="ECO:0000313" key="1">
    <source>
        <dbReference type="EMBL" id="KAL3870843.1"/>
    </source>
</evidence>
<dbReference type="PANTHER" id="PTHR33480">
    <property type="entry name" value="SET DOMAIN-CONTAINING PROTEIN-RELATED"/>
    <property type="match status" value="1"/>
</dbReference>
<keyword evidence="2" id="KW-1185">Reference proteome</keyword>
<name>A0ABD3WC85_SINWO</name>
<comment type="caution">
    <text evidence="1">The sequence shown here is derived from an EMBL/GenBank/DDBJ whole genome shotgun (WGS) entry which is preliminary data.</text>
</comment>
<dbReference type="Proteomes" id="UP001634394">
    <property type="component" value="Unassembled WGS sequence"/>
</dbReference>
<proteinExistence type="predicted"/>
<organism evidence="1 2">
    <name type="scientific">Sinanodonta woodiana</name>
    <name type="common">Chinese pond mussel</name>
    <name type="synonym">Anodonta woodiana</name>
    <dbReference type="NCBI Taxonomy" id="1069815"/>
    <lineage>
        <taxon>Eukaryota</taxon>
        <taxon>Metazoa</taxon>
        <taxon>Spiralia</taxon>
        <taxon>Lophotrochozoa</taxon>
        <taxon>Mollusca</taxon>
        <taxon>Bivalvia</taxon>
        <taxon>Autobranchia</taxon>
        <taxon>Heteroconchia</taxon>
        <taxon>Palaeoheterodonta</taxon>
        <taxon>Unionida</taxon>
        <taxon>Unionoidea</taxon>
        <taxon>Unionidae</taxon>
        <taxon>Unioninae</taxon>
        <taxon>Sinanodonta</taxon>
    </lineage>
</organism>
<dbReference type="AlphaFoldDB" id="A0ABD3WC85"/>
<protein>
    <submittedName>
        <fullName evidence="1">Uncharacterized protein</fullName>
    </submittedName>
</protein>
<gene>
    <name evidence="1" type="ORF">ACJMK2_038880</name>
</gene>
<feature type="non-terminal residue" evidence="1">
    <location>
        <position position="1"/>
    </location>
</feature>
<evidence type="ECO:0000313" key="2">
    <source>
        <dbReference type="Proteomes" id="UP001634394"/>
    </source>
</evidence>
<accession>A0ABD3WC85</accession>
<dbReference type="EMBL" id="JBJQND010000007">
    <property type="protein sequence ID" value="KAL3870843.1"/>
    <property type="molecule type" value="Genomic_DNA"/>
</dbReference>
<reference evidence="1 2" key="1">
    <citation type="submission" date="2024-11" db="EMBL/GenBank/DDBJ databases">
        <title>Chromosome-level genome assembly of the freshwater bivalve Anodonta woodiana.</title>
        <authorList>
            <person name="Chen X."/>
        </authorList>
    </citation>
    <scope>NUCLEOTIDE SEQUENCE [LARGE SCALE GENOMIC DNA]</scope>
    <source>
        <strain evidence="1">MN2024</strain>
        <tissue evidence="1">Gills</tissue>
    </source>
</reference>
<sequence>ALLFTITETPPESSTVPLNDGVLKTEAVVDKEPEIKSQGFQDVNYDGCVPCTHKILPHFHSKETANFQLDEATGMFIPVKDTTVYMSKEDCVDTFQEESCSKTVIVQGVLKKEFGSRIYDKILACLYCRKLLKHRIVEHLNSKYNDQLEVVQALVKIGKERTWAIEKLKHKGKYVHNIGILQSKQGELVVARRSNTNQKYDDYLPCIHCLGFFKKGELWKHCSVCKFKSKDATSNESSTQARSRMLLSSTVETESCANFKKLHPILDTMHRDEVFRFLKNDNLILTFGNILLQKLGIRRKHNNSQRMCQLARIKMNMQTKNQQLTDMWQAV</sequence>